<dbReference type="Proteomes" id="UP000078512">
    <property type="component" value="Unassembled WGS sequence"/>
</dbReference>
<evidence type="ECO:0000313" key="2">
    <source>
        <dbReference type="EMBL" id="OAQ33015.1"/>
    </source>
</evidence>
<name>A0A197K6A4_9FUNG</name>
<feature type="region of interest" description="Disordered" evidence="1">
    <location>
        <begin position="126"/>
        <end position="148"/>
    </location>
</feature>
<evidence type="ECO:0000313" key="3">
    <source>
        <dbReference type="Proteomes" id="UP000078512"/>
    </source>
</evidence>
<dbReference type="EMBL" id="KV442022">
    <property type="protein sequence ID" value="OAQ33015.1"/>
    <property type="molecule type" value="Genomic_DNA"/>
</dbReference>
<organism evidence="2 3">
    <name type="scientific">Linnemannia elongata AG-77</name>
    <dbReference type="NCBI Taxonomy" id="1314771"/>
    <lineage>
        <taxon>Eukaryota</taxon>
        <taxon>Fungi</taxon>
        <taxon>Fungi incertae sedis</taxon>
        <taxon>Mucoromycota</taxon>
        <taxon>Mortierellomycotina</taxon>
        <taxon>Mortierellomycetes</taxon>
        <taxon>Mortierellales</taxon>
        <taxon>Mortierellaceae</taxon>
        <taxon>Linnemannia</taxon>
    </lineage>
</organism>
<gene>
    <name evidence="2" type="ORF">K457DRAFT_122737</name>
</gene>
<proteinExistence type="predicted"/>
<feature type="region of interest" description="Disordered" evidence="1">
    <location>
        <begin position="215"/>
        <end position="236"/>
    </location>
</feature>
<accession>A0A197K6A4</accession>
<feature type="compositionally biased region" description="Basic residues" evidence="1">
    <location>
        <begin position="86"/>
        <end position="95"/>
    </location>
</feature>
<evidence type="ECO:0000256" key="1">
    <source>
        <dbReference type="SAM" id="MobiDB-lite"/>
    </source>
</evidence>
<feature type="compositionally biased region" description="Basic residues" evidence="1">
    <location>
        <begin position="45"/>
        <end position="55"/>
    </location>
</feature>
<sequence>MAAETFHLTIDTGIVETQNQLDPLINTDTQLRAQSLPAHIQLHSTHHTHTHHHQQISHQGRTHLDSERANHHSRSTSPYRADTHGHGRGHSRGRKEHNISPSPPCPPHEVSANALAQKLKELKTGDKAATATGSTMDKNQDPEKAPPPLLLDRTALISLELQQRGEEALQDILKNLEGKKGALTLTELVEKNEMEDSMPDSSEMVRRQHTHKLNPELLKDNHPLQQHHGSANLRHH</sequence>
<dbReference type="AlphaFoldDB" id="A0A197K6A4"/>
<dbReference type="OrthoDB" id="2417251at2759"/>
<feature type="region of interest" description="Disordered" evidence="1">
    <location>
        <begin position="45"/>
        <end position="110"/>
    </location>
</feature>
<keyword evidence="3" id="KW-1185">Reference proteome</keyword>
<reference evidence="2 3" key="1">
    <citation type="submission" date="2016-05" db="EMBL/GenBank/DDBJ databases">
        <title>Genome sequencing reveals origins of a unique bacterial endosymbiosis in the earliest lineages of terrestrial Fungi.</title>
        <authorList>
            <consortium name="DOE Joint Genome Institute"/>
            <person name="Uehling J."/>
            <person name="Gryganskyi A."/>
            <person name="Hameed K."/>
            <person name="Tschaplinski T."/>
            <person name="Misztal P."/>
            <person name="Wu S."/>
            <person name="Desiro A."/>
            <person name="Vande Pol N."/>
            <person name="Du Z.-Y."/>
            <person name="Zienkiewicz A."/>
            <person name="Zienkiewicz K."/>
            <person name="Morin E."/>
            <person name="Tisserant E."/>
            <person name="Splivallo R."/>
            <person name="Hainaut M."/>
            <person name="Henrissat B."/>
            <person name="Ohm R."/>
            <person name="Kuo A."/>
            <person name="Yan J."/>
            <person name="Lipzen A."/>
            <person name="Nolan M."/>
            <person name="Labutti K."/>
            <person name="Barry K."/>
            <person name="Goldstein A."/>
            <person name="Labbe J."/>
            <person name="Schadt C."/>
            <person name="Tuskan G."/>
            <person name="Grigoriev I."/>
            <person name="Martin F."/>
            <person name="Vilgalys R."/>
            <person name="Bonito G."/>
        </authorList>
    </citation>
    <scope>NUCLEOTIDE SEQUENCE [LARGE SCALE GENOMIC DNA]</scope>
    <source>
        <strain evidence="2 3">AG-77</strain>
    </source>
</reference>
<protein>
    <submittedName>
        <fullName evidence="2">Uncharacterized protein</fullName>
    </submittedName>
</protein>